<proteinExistence type="predicted"/>
<protein>
    <recommendedName>
        <fullName evidence="3">Barstar (barnase inhibitor) domain-containing protein</fullName>
    </recommendedName>
</protein>
<dbReference type="RefSeq" id="WP_232416523.1">
    <property type="nucleotide sequence ID" value="NZ_CP101990.1"/>
</dbReference>
<dbReference type="EMBL" id="CP101990">
    <property type="protein sequence ID" value="UUI69937.1"/>
    <property type="molecule type" value="Genomic_DNA"/>
</dbReference>
<gene>
    <name evidence="1" type="ORF">NP095_07535</name>
</gene>
<sequence length="201" mass="22567">MARHRLSVRFVPDWSARGGQWVTPPPFVVSVWRQLQDGNERAGLPRSCEVVGPELDGVLDLLADAYGAVRPLELDVAGGWRDESSRHAFLTAADRVELSLRRRLGGDWDVVVSRSPGVNEVRLMGEYGCDWPLWTDDGGSDRDDWPMLSDALADRLRAWAVEAEPDHRVNHLPGPDPEVTQGLLRDLRRELGDRYRIVAVL</sequence>
<organism evidence="1 2">
    <name type="scientific">Aeromicrobium duanguangcaii</name>
    <dbReference type="NCBI Taxonomy" id="2968086"/>
    <lineage>
        <taxon>Bacteria</taxon>
        <taxon>Bacillati</taxon>
        <taxon>Actinomycetota</taxon>
        <taxon>Actinomycetes</taxon>
        <taxon>Propionibacteriales</taxon>
        <taxon>Nocardioidaceae</taxon>
        <taxon>Aeromicrobium</taxon>
    </lineage>
</organism>
<name>A0ABY5KLA5_9ACTN</name>
<evidence type="ECO:0000313" key="2">
    <source>
        <dbReference type="Proteomes" id="UP001315860"/>
    </source>
</evidence>
<evidence type="ECO:0000313" key="1">
    <source>
        <dbReference type="EMBL" id="UUI69937.1"/>
    </source>
</evidence>
<dbReference type="Proteomes" id="UP001315860">
    <property type="component" value="Chromosome"/>
</dbReference>
<reference evidence="1 2" key="1">
    <citation type="submission" date="2022-07" db="EMBL/GenBank/DDBJ databases">
        <title>Novel species in genus Aeromicrobium.</title>
        <authorList>
            <person name="Ye L."/>
        </authorList>
    </citation>
    <scope>NUCLEOTIDE SEQUENCE [LARGE SCALE GENOMIC DNA]</scope>
    <source>
        <strain evidence="2">zg-Y50</strain>
    </source>
</reference>
<evidence type="ECO:0008006" key="3">
    <source>
        <dbReference type="Google" id="ProtNLM"/>
    </source>
</evidence>
<keyword evidence="2" id="KW-1185">Reference proteome</keyword>
<accession>A0ABY5KLA5</accession>